<dbReference type="InterPro" id="IPR036890">
    <property type="entry name" value="HATPase_C_sf"/>
</dbReference>
<dbReference type="GO" id="GO:0016301">
    <property type="term" value="F:kinase activity"/>
    <property type="evidence" value="ECO:0007669"/>
    <property type="project" value="UniProtKB-KW"/>
</dbReference>
<dbReference type="SMART" id="SM00388">
    <property type="entry name" value="HisKA"/>
    <property type="match status" value="1"/>
</dbReference>
<feature type="domain" description="Histidine kinase" evidence="10">
    <location>
        <begin position="158"/>
        <end position="372"/>
    </location>
</feature>
<dbReference type="CDD" id="cd00082">
    <property type="entry name" value="HisKA"/>
    <property type="match status" value="1"/>
</dbReference>
<dbReference type="PRINTS" id="PR00344">
    <property type="entry name" value="BCTRLSENSOR"/>
</dbReference>
<keyword evidence="3" id="KW-0597">Phosphoprotein</keyword>
<evidence type="ECO:0000256" key="7">
    <source>
        <dbReference type="ARBA" id="ARBA00022840"/>
    </source>
</evidence>
<reference evidence="11 12" key="1">
    <citation type="journal article" date="2022" name="Arch. Microbiol.">
        <title>Paraburkholderia bengalensis sp. nov. isolated from roots of Oryza sativa, IR64.</title>
        <authorList>
            <person name="Nag P."/>
            <person name="Mondal N."/>
            <person name="Sarkar J."/>
            <person name="Das S."/>
        </authorList>
    </citation>
    <scope>NUCLEOTIDE SEQUENCE [LARGE SCALE GENOMIC DNA]</scope>
    <source>
        <strain evidence="11 12">IR64_4_BI</strain>
    </source>
</reference>
<evidence type="ECO:0000256" key="5">
    <source>
        <dbReference type="ARBA" id="ARBA00022741"/>
    </source>
</evidence>
<dbReference type="Gene3D" id="3.30.565.10">
    <property type="entry name" value="Histidine kinase-like ATPase, C-terminal domain"/>
    <property type="match status" value="1"/>
</dbReference>
<dbReference type="InterPro" id="IPR036097">
    <property type="entry name" value="HisK_dim/P_sf"/>
</dbReference>
<sequence>MTLSDFIEANLAQLVNEWVDYARTIDLADIKLDENQLRNAGRDILTRIAADMREPQTAAQQKAKSRGNRPNRQSDFNVVAHQHADDRLSQGYGINEVVAEYRALRASVLRTWLQTARDNVTAFQEMIRFNEAIDQMLAESVRQYAQRTERIRDLFAGVLAHDLRSPLGAIINSADVLLRDGALSATSVKAAANAQRGAVRMKRMIDDLFIFTRTRLGDTLPVDFTPQDMRRIAEDAADEVRATYPDVHIDVGLTGELTGAWDGARVGQMLVNLLANAVQHGAGDIAVRATREGEDVVLAVSNSGAPIPARALPTLFDPLTRASVLPVRRGTAPGMGLGLYICRCIAQAHHGIIQVESTDEATVFTVRMPRFPASPASPAGAPNR</sequence>
<keyword evidence="4" id="KW-0808">Transferase</keyword>
<dbReference type="EC" id="2.7.13.3" evidence="2"/>
<evidence type="ECO:0000256" key="1">
    <source>
        <dbReference type="ARBA" id="ARBA00000085"/>
    </source>
</evidence>
<dbReference type="SUPFAM" id="SSF55874">
    <property type="entry name" value="ATPase domain of HSP90 chaperone/DNA topoisomerase II/histidine kinase"/>
    <property type="match status" value="1"/>
</dbReference>
<keyword evidence="5" id="KW-0547">Nucleotide-binding</keyword>
<organism evidence="11 12">
    <name type="scientific">Paraburkholderia bengalensis</name>
    <dbReference type="NCBI Taxonomy" id="2747562"/>
    <lineage>
        <taxon>Bacteria</taxon>
        <taxon>Pseudomonadati</taxon>
        <taxon>Pseudomonadota</taxon>
        <taxon>Betaproteobacteria</taxon>
        <taxon>Burkholderiales</taxon>
        <taxon>Burkholderiaceae</taxon>
        <taxon>Paraburkholderia</taxon>
    </lineage>
</organism>
<evidence type="ECO:0000256" key="9">
    <source>
        <dbReference type="SAM" id="MobiDB-lite"/>
    </source>
</evidence>
<evidence type="ECO:0000313" key="12">
    <source>
        <dbReference type="Proteomes" id="UP001386437"/>
    </source>
</evidence>
<evidence type="ECO:0000256" key="8">
    <source>
        <dbReference type="ARBA" id="ARBA00023012"/>
    </source>
</evidence>
<evidence type="ECO:0000256" key="6">
    <source>
        <dbReference type="ARBA" id="ARBA00022777"/>
    </source>
</evidence>
<dbReference type="InterPro" id="IPR004358">
    <property type="entry name" value="Sig_transdc_His_kin-like_C"/>
</dbReference>
<dbReference type="Pfam" id="PF02518">
    <property type="entry name" value="HATPase_c"/>
    <property type="match status" value="1"/>
</dbReference>
<protein>
    <recommendedName>
        <fullName evidence="2">histidine kinase</fullName>
        <ecNumber evidence="2">2.7.13.3</ecNumber>
    </recommendedName>
</protein>
<evidence type="ECO:0000256" key="4">
    <source>
        <dbReference type="ARBA" id="ARBA00022679"/>
    </source>
</evidence>
<dbReference type="InterPro" id="IPR050351">
    <property type="entry name" value="BphY/WalK/GraS-like"/>
</dbReference>
<accession>A0ABU8IL82</accession>
<comment type="catalytic activity">
    <reaction evidence="1">
        <text>ATP + protein L-histidine = ADP + protein N-phospho-L-histidine.</text>
        <dbReference type="EC" id="2.7.13.3"/>
    </reaction>
</comment>
<keyword evidence="12" id="KW-1185">Reference proteome</keyword>
<dbReference type="SMART" id="SM00387">
    <property type="entry name" value="HATPase_c"/>
    <property type="match status" value="1"/>
</dbReference>
<dbReference type="PANTHER" id="PTHR42878">
    <property type="entry name" value="TWO-COMPONENT HISTIDINE KINASE"/>
    <property type="match status" value="1"/>
</dbReference>
<comment type="caution">
    <text evidence="11">The sequence shown here is derived from an EMBL/GenBank/DDBJ whole genome shotgun (WGS) entry which is preliminary data.</text>
</comment>
<dbReference type="Pfam" id="PF00512">
    <property type="entry name" value="HisKA"/>
    <property type="match status" value="1"/>
</dbReference>
<proteinExistence type="predicted"/>
<dbReference type="PROSITE" id="PS50109">
    <property type="entry name" value="HIS_KIN"/>
    <property type="match status" value="1"/>
</dbReference>
<dbReference type="InterPro" id="IPR003594">
    <property type="entry name" value="HATPase_dom"/>
</dbReference>
<keyword evidence="7" id="KW-0067">ATP-binding</keyword>
<dbReference type="Gene3D" id="1.10.287.130">
    <property type="match status" value="1"/>
</dbReference>
<dbReference type="InterPro" id="IPR003661">
    <property type="entry name" value="HisK_dim/P_dom"/>
</dbReference>
<keyword evidence="6 11" id="KW-0418">Kinase</keyword>
<evidence type="ECO:0000256" key="2">
    <source>
        <dbReference type="ARBA" id="ARBA00012438"/>
    </source>
</evidence>
<name>A0ABU8IL82_9BURK</name>
<dbReference type="Proteomes" id="UP001386437">
    <property type="component" value="Unassembled WGS sequence"/>
</dbReference>
<evidence type="ECO:0000259" key="10">
    <source>
        <dbReference type="PROSITE" id="PS50109"/>
    </source>
</evidence>
<feature type="region of interest" description="Disordered" evidence="9">
    <location>
        <begin position="54"/>
        <end position="73"/>
    </location>
</feature>
<dbReference type="PANTHER" id="PTHR42878:SF7">
    <property type="entry name" value="SENSOR HISTIDINE KINASE GLRK"/>
    <property type="match status" value="1"/>
</dbReference>
<dbReference type="InterPro" id="IPR005467">
    <property type="entry name" value="His_kinase_dom"/>
</dbReference>
<dbReference type="SUPFAM" id="SSF47384">
    <property type="entry name" value="Homodimeric domain of signal transducing histidine kinase"/>
    <property type="match status" value="1"/>
</dbReference>
<keyword evidence="8" id="KW-0902">Two-component regulatory system</keyword>
<evidence type="ECO:0000313" key="11">
    <source>
        <dbReference type="EMBL" id="MEI5996332.1"/>
    </source>
</evidence>
<dbReference type="EMBL" id="JACFYJ010000004">
    <property type="protein sequence ID" value="MEI5996332.1"/>
    <property type="molecule type" value="Genomic_DNA"/>
</dbReference>
<dbReference type="RefSeq" id="WP_336596770.1">
    <property type="nucleotide sequence ID" value="NZ_JACFYJ010000004.1"/>
</dbReference>
<gene>
    <name evidence="11" type="ORF">H3V53_03650</name>
</gene>
<evidence type="ECO:0000256" key="3">
    <source>
        <dbReference type="ARBA" id="ARBA00022553"/>
    </source>
</evidence>